<organism evidence="2 3">
    <name type="scientific">Penicillium nordicum</name>
    <dbReference type="NCBI Taxonomy" id="229535"/>
    <lineage>
        <taxon>Eukaryota</taxon>
        <taxon>Fungi</taxon>
        <taxon>Dikarya</taxon>
        <taxon>Ascomycota</taxon>
        <taxon>Pezizomycotina</taxon>
        <taxon>Eurotiomycetes</taxon>
        <taxon>Eurotiomycetidae</taxon>
        <taxon>Eurotiales</taxon>
        <taxon>Aspergillaceae</taxon>
        <taxon>Penicillium</taxon>
    </lineage>
</organism>
<dbReference type="OrthoDB" id="5229017at2759"/>
<feature type="compositionally biased region" description="Polar residues" evidence="1">
    <location>
        <begin position="700"/>
        <end position="710"/>
    </location>
</feature>
<proteinExistence type="predicted"/>
<comment type="caution">
    <text evidence="2">The sequence shown here is derived from an EMBL/GenBank/DDBJ whole genome shotgun (WGS) entry which is preliminary data.</text>
</comment>
<feature type="compositionally biased region" description="Acidic residues" evidence="1">
    <location>
        <begin position="490"/>
        <end position="499"/>
    </location>
</feature>
<dbReference type="AlphaFoldDB" id="A0A0M9WDZ0"/>
<feature type="region of interest" description="Disordered" evidence="1">
    <location>
        <begin position="700"/>
        <end position="730"/>
    </location>
</feature>
<dbReference type="EMBL" id="LHQQ01000136">
    <property type="protein sequence ID" value="KOS41273.1"/>
    <property type="molecule type" value="Genomic_DNA"/>
</dbReference>
<evidence type="ECO:0000313" key="2">
    <source>
        <dbReference type="EMBL" id="KOS41273.1"/>
    </source>
</evidence>
<evidence type="ECO:0000313" key="3">
    <source>
        <dbReference type="Proteomes" id="UP000037696"/>
    </source>
</evidence>
<accession>A0A0M9WDZ0</accession>
<feature type="region of interest" description="Disordered" evidence="1">
    <location>
        <begin position="566"/>
        <end position="588"/>
    </location>
</feature>
<evidence type="ECO:0000256" key="1">
    <source>
        <dbReference type="SAM" id="MobiDB-lite"/>
    </source>
</evidence>
<gene>
    <name evidence="2" type="ORF">ACN38_g7831</name>
</gene>
<dbReference type="Proteomes" id="UP000037696">
    <property type="component" value="Unassembled WGS sequence"/>
</dbReference>
<name>A0A0M9WDZ0_9EURO</name>
<feature type="region of interest" description="Disordered" evidence="1">
    <location>
        <begin position="490"/>
        <end position="522"/>
    </location>
</feature>
<feature type="region of interest" description="Disordered" evidence="1">
    <location>
        <begin position="73"/>
        <end position="117"/>
    </location>
</feature>
<protein>
    <submittedName>
        <fullName evidence="2">Uncharacterized protein</fullName>
    </submittedName>
</protein>
<reference evidence="2 3" key="1">
    <citation type="submission" date="2015-08" db="EMBL/GenBank/DDBJ databases">
        <title>Genome sequencing of Penicillium nordicum.</title>
        <authorList>
            <person name="Nguyen H.D."/>
            <person name="Seifert K.A."/>
        </authorList>
    </citation>
    <scope>NUCLEOTIDE SEQUENCE [LARGE SCALE GENOMIC DNA]</scope>
    <source>
        <strain evidence="2 3">DAOMC 185683</strain>
    </source>
</reference>
<keyword evidence="3" id="KW-1185">Reference proteome</keyword>
<sequence>MSQYSPVRPWATLSTIDRGDEPLFIYEDKRHEWLGQHPYVHPQTAKKSRNKNLRAFADRGPSMAEGLRDIAERGAARRNGTPANKNDLSTKPLPPIPQQEEHQPATTVGQDGVLQGSGPDINKMSIYYVLDRSNMEGQPSFAQQMDSQAATEVDQKAVVDGPVHSTEKTNLNLLLEECKLEGFDDETPSIQPKDYHNVHASHANHSPDSHRLDHATPCAAPAFEVPYAQADSRPHHDGYPTSWYGYTPTSWNEASPTDHKFSSHSHIAVVPSHTPVPEIKQEYQSPDVGATSWYGYAPNSRDEASPTEHKFSPHSPIAMVPSNTPVSEIKQENPSTEVGAPFEELIAIINETKEKYRLSSEDHNPGSSDSACRLAPPNLESVDIYYVDGPSGPGFQTRDPFIRNDEGPVFMSPNTIRKVAPTAPVWSPTPDPRPNLGISYADYRLAHPDSSPLFVSPGPSHEATLTTPGSSSPYVPYSCGVGCCYWTDDESESDSDCEPETSSAEPQFHEEGSASNVPLQEPPVLYSSPPQAASLRGDSTWRRDTFDGIDTGMIVPLEQMYARDYTTPDSPLQESPTSPAPAPSSPERPIRLPGLCYAGAPRVGIYPSDTPLDLRLTDVQFRPNYFSRRLSEERTNMDNDQPSLVQQQLNVTKKKPAFMMDVPIQDVSQHQTAIRVSESVSGGHSRAASLVNRESHINNISGNATSTRITESPDGYSSSGSEGSRGKRKRFTKNLFGKNGYLEDNESPRNKRFRFLKEAVKKGHSTIKGMFWDDDRALISASKPSIVTENTATITLNPDVQSILYAEIENMITQAANEFLMKEYYDGHLTISSLNKLKRTWESKNMPGVPQFRFDQFTQYKLISENRDHLSFGDTGDNNLTSAIILRNWKGICKHMSIRTFVSPDSVVKKDIHDILYLLRLLNAERCHIELIMALNAHVRGELEKHEVMRRYRDTQNSGSSRS</sequence>